<proteinExistence type="predicted"/>
<dbReference type="EMBL" id="PKPP01000214">
    <property type="protein sequence ID" value="PWA95868.1"/>
    <property type="molecule type" value="Genomic_DNA"/>
</dbReference>
<organism evidence="2 3">
    <name type="scientific">Artemisia annua</name>
    <name type="common">Sweet wormwood</name>
    <dbReference type="NCBI Taxonomy" id="35608"/>
    <lineage>
        <taxon>Eukaryota</taxon>
        <taxon>Viridiplantae</taxon>
        <taxon>Streptophyta</taxon>
        <taxon>Embryophyta</taxon>
        <taxon>Tracheophyta</taxon>
        <taxon>Spermatophyta</taxon>
        <taxon>Magnoliopsida</taxon>
        <taxon>eudicotyledons</taxon>
        <taxon>Gunneridae</taxon>
        <taxon>Pentapetalae</taxon>
        <taxon>asterids</taxon>
        <taxon>campanulids</taxon>
        <taxon>Asterales</taxon>
        <taxon>Asteraceae</taxon>
        <taxon>Asteroideae</taxon>
        <taxon>Anthemideae</taxon>
        <taxon>Artemisiinae</taxon>
        <taxon>Artemisia</taxon>
    </lineage>
</organism>
<feature type="region of interest" description="Disordered" evidence="1">
    <location>
        <begin position="43"/>
        <end position="72"/>
    </location>
</feature>
<dbReference type="Proteomes" id="UP000245207">
    <property type="component" value="Unassembled WGS sequence"/>
</dbReference>
<accession>A0A2U1QCZ4</accession>
<evidence type="ECO:0000313" key="2">
    <source>
        <dbReference type="EMBL" id="PWA95868.1"/>
    </source>
</evidence>
<protein>
    <submittedName>
        <fullName evidence="2">Uncharacterized protein</fullName>
    </submittedName>
</protein>
<dbReference type="AlphaFoldDB" id="A0A2U1QCZ4"/>
<keyword evidence="3" id="KW-1185">Reference proteome</keyword>
<evidence type="ECO:0000313" key="3">
    <source>
        <dbReference type="Proteomes" id="UP000245207"/>
    </source>
</evidence>
<sequence length="72" mass="7869">MRVDSPGYGKTVRVLVLAQLDSKQDHELWIGFFLTTPSSTPLANTCSKGEGSTSLPNWKETEKSPGGPRFCL</sequence>
<name>A0A2U1QCZ4_ARTAN</name>
<evidence type="ECO:0000256" key="1">
    <source>
        <dbReference type="SAM" id="MobiDB-lite"/>
    </source>
</evidence>
<comment type="caution">
    <text evidence="2">The sequence shown here is derived from an EMBL/GenBank/DDBJ whole genome shotgun (WGS) entry which is preliminary data.</text>
</comment>
<feature type="compositionally biased region" description="Polar residues" evidence="1">
    <location>
        <begin position="43"/>
        <end position="56"/>
    </location>
</feature>
<gene>
    <name evidence="2" type="ORF">CTI12_AA044940</name>
</gene>
<reference evidence="2 3" key="1">
    <citation type="journal article" date="2018" name="Mol. Plant">
        <title>The genome of Artemisia annua provides insight into the evolution of Asteraceae family and artemisinin biosynthesis.</title>
        <authorList>
            <person name="Shen Q."/>
            <person name="Zhang L."/>
            <person name="Liao Z."/>
            <person name="Wang S."/>
            <person name="Yan T."/>
            <person name="Shi P."/>
            <person name="Liu M."/>
            <person name="Fu X."/>
            <person name="Pan Q."/>
            <person name="Wang Y."/>
            <person name="Lv Z."/>
            <person name="Lu X."/>
            <person name="Zhang F."/>
            <person name="Jiang W."/>
            <person name="Ma Y."/>
            <person name="Chen M."/>
            <person name="Hao X."/>
            <person name="Li L."/>
            <person name="Tang Y."/>
            <person name="Lv G."/>
            <person name="Zhou Y."/>
            <person name="Sun X."/>
            <person name="Brodelius P.E."/>
            <person name="Rose J.K.C."/>
            <person name="Tang K."/>
        </authorList>
    </citation>
    <scope>NUCLEOTIDE SEQUENCE [LARGE SCALE GENOMIC DNA]</scope>
    <source>
        <strain evidence="3">cv. Huhao1</strain>
        <tissue evidence="2">Leaf</tissue>
    </source>
</reference>